<accession>A0A7Y1FCV8</accession>
<evidence type="ECO:0000313" key="4">
    <source>
        <dbReference type="Proteomes" id="UP000614123"/>
    </source>
</evidence>
<dbReference type="EMBL" id="JAAQWG010000120">
    <property type="protein sequence ID" value="NMY13716.1"/>
    <property type="molecule type" value="Genomic_DNA"/>
</dbReference>
<sequence>MPRKSKYGNMPPEPEYTAKVKGDAGTYRVLGIDWMHHRVLLDRAGLEWTSIEKVAFEPALDAQVV</sequence>
<evidence type="ECO:0000313" key="1">
    <source>
        <dbReference type="EMBL" id="MBI6654006.1"/>
    </source>
</evidence>
<proteinExistence type="predicted"/>
<evidence type="ECO:0000313" key="2">
    <source>
        <dbReference type="EMBL" id="NMY13716.1"/>
    </source>
</evidence>
<dbReference type="AlphaFoldDB" id="A0A7Y1FCV8"/>
<dbReference type="RefSeq" id="WP_149414911.1">
    <property type="nucleotide sequence ID" value="NZ_JAAQWG010000120.1"/>
</dbReference>
<organism evidence="2 3">
    <name type="scientific">Pseudomonas veronii</name>
    <dbReference type="NCBI Taxonomy" id="76761"/>
    <lineage>
        <taxon>Bacteria</taxon>
        <taxon>Pseudomonadati</taxon>
        <taxon>Pseudomonadota</taxon>
        <taxon>Gammaproteobacteria</taxon>
        <taxon>Pseudomonadales</taxon>
        <taxon>Pseudomonadaceae</taxon>
        <taxon>Pseudomonas</taxon>
    </lineage>
</organism>
<dbReference type="EMBL" id="JAEILD010000298">
    <property type="protein sequence ID" value="MBI6654006.1"/>
    <property type="molecule type" value="Genomic_DNA"/>
</dbReference>
<reference evidence="2 3" key="1">
    <citation type="journal article" date="2020" name="Front. Microbiol.">
        <title>Genetic Organization of the aprX-lipA2 Operon Affects the Proteolytic Potential of Pseudomonas Species in Milk.</title>
        <authorList>
            <person name="Maier C."/>
            <person name="Huptas C."/>
            <person name="von Neubeck M."/>
            <person name="Scherer S."/>
            <person name="Wenning M."/>
            <person name="Lucking G."/>
        </authorList>
    </citation>
    <scope>NUCLEOTIDE SEQUENCE [LARGE SCALE GENOMIC DNA]</scope>
    <source>
        <strain evidence="2 3">DSM 16272</strain>
    </source>
</reference>
<protein>
    <submittedName>
        <fullName evidence="2">Uncharacterized protein</fullName>
    </submittedName>
</protein>
<dbReference type="Proteomes" id="UP000537729">
    <property type="component" value="Unassembled WGS sequence"/>
</dbReference>
<name>A0A7Y1FCV8_PSEVE</name>
<dbReference type="Proteomes" id="UP000614123">
    <property type="component" value="Unassembled WGS sequence"/>
</dbReference>
<comment type="caution">
    <text evidence="2">The sequence shown here is derived from an EMBL/GenBank/DDBJ whole genome shotgun (WGS) entry which is preliminary data.</text>
</comment>
<reference evidence="1 4" key="2">
    <citation type="submission" date="2020-12" db="EMBL/GenBank/DDBJ databases">
        <title>Comparative genomic insights into the epidemiology and virulence of plant pathogenic Pseudomonads from Turkey.</title>
        <authorList>
            <person name="Dillon M."/>
            <person name="Ruiz-Bedoya T."/>
            <person name="Bendalovic-Torma C."/>
            <person name="Guttman K.M."/>
            <person name="Kwak H."/>
            <person name="Middleton M.A."/>
            <person name="Wang P.W."/>
            <person name="Horuz S."/>
            <person name="Aysan Y."/>
            <person name="Guttman D.S."/>
        </authorList>
    </citation>
    <scope>NUCLEOTIDE SEQUENCE [LARGE SCALE GENOMIC DNA]</scope>
    <source>
        <strain evidence="1 4">S4_EA_3a</strain>
    </source>
</reference>
<gene>
    <name evidence="2" type="ORF">HBO38_36015</name>
    <name evidence="1" type="ORF">YA0849_34385</name>
</gene>
<evidence type="ECO:0000313" key="3">
    <source>
        <dbReference type="Proteomes" id="UP000537729"/>
    </source>
</evidence>
<keyword evidence="4" id="KW-1185">Reference proteome</keyword>